<evidence type="ECO:0008006" key="3">
    <source>
        <dbReference type="Google" id="ProtNLM"/>
    </source>
</evidence>
<proteinExistence type="predicted"/>
<evidence type="ECO:0000313" key="1">
    <source>
        <dbReference type="EMBL" id="MBA8920410.1"/>
    </source>
</evidence>
<sequence length="299" mass="33537">MESSLATQTSTQRDAPESFRYWVMRFVPNVLRGEFINVGVIVGGQDEWSIRAVDRANSRNILGVDLTECRAWVDELREEVEATQRLDIPGTVGAISRSRMERLSVFYNNTVQLVDGGPVAIDSADHGAEMLYDLLVATPEHEPQQRRKTQMNQGLEAVLDSWRARSPNRSFIRRPVVTVGRTSQRFDFSIAASSVALSQTWSFGGSDRQSANRLVKDIRSWSLAVHKMRSNGGLLSAGRDSKAPLEINRDIAIGVLVERPQHAILRDVYAEAQETWAELGIREFRDSQAYRVPEVLVPA</sequence>
<comment type="caution">
    <text evidence="1">The sequence shown here is derived from an EMBL/GenBank/DDBJ whole genome shotgun (WGS) entry which is preliminary data.</text>
</comment>
<reference evidence="1 2" key="1">
    <citation type="submission" date="2020-08" db="EMBL/GenBank/DDBJ databases">
        <title>Sequencing the genomes of 1000 actinobacteria strains.</title>
        <authorList>
            <person name="Klenk H.-P."/>
        </authorList>
    </citation>
    <scope>NUCLEOTIDE SEQUENCE [LARGE SCALE GENOMIC DNA]</scope>
    <source>
        <strain evidence="1 2">DSM 19081</strain>
    </source>
</reference>
<dbReference type="RefSeq" id="WP_182494824.1">
    <property type="nucleotide sequence ID" value="NZ_BAAAKT010000002.1"/>
</dbReference>
<dbReference type="AlphaFoldDB" id="A0A839FFC6"/>
<protein>
    <recommendedName>
        <fullName evidence="3">DUF3037 domain-containing protein</fullName>
    </recommendedName>
</protein>
<dbReference type="InterPro" id="IPR021398">
    <property type="entry name" value="DUF3037"/>
</dbReference>
<evidence type="ECO:0000313" key="2">
    <source>
        <dbReference type="Proteomes" id="UP000546252"/>
    </source>
</evidence>
<name>A0A839FFC6_9MICC</name>
<dbReference type="EMBL" id="JACJIH010000001">
    <property type="protein sequence ID" value="MBA8920410.1"/>
    <property type="molecule type" value="Genomic_DNA"/>
</dbReference>
<dbReference type="Pfam" id="PF11236">
    <property type="entry name" value="DUF3037"/>
    <property type="match status" value="1"/>
</dbReference>
<accession>A0A839FFC6</accession>
<gene>
    <name evidence="1" type="ORF">HNR24_000343</name>
</gene>
<dbReference type="Proteomes" id="UP000546252">
    <property type="component" value="Unassembled WGS sequence"/>
</dbReference>
<organism evidence="1 2">
    <name type="scientific">Nesterenkonia jeotgali</name>
    <dbReference type="NCBI Taxonomy" id="317018"/>
    <lineage>
        <taxon>Bacteria</taxon>
        <taxon>Bacillati</taxon>
        <taxon>Actinomycetota</taxon>
        <taxon>Actinomycetes</taxon>
        <taxon>Micrococcales</taxon>
        <taxon>Micrococcaceae</taxon>
        <taxon>Nesterenkonia</taxon>
    </lineage>
</organism>